<dbReference type="PANTHER" id="PTHR43806:SF14">
    <property type="entry name" value="TRIPEPTIDYL-PEPTIDASE 2"/>
    <property type="match status" value="1"/>
</dbReference>
<reference evidence="18" key="1">
    <citation type="submission" date="2025-08" db="UniProtKB">
        <authorList>
            <consortium name="RefSeq"/>
        </authorList>
    </citation>
    <scope>IDENTIFICATION</scope>
    <source>
        <tissue evidence="18">Whole organism</tissue>
    </source>
</reference>
<dbReference type="OMA" id="SLRDFQC"/>
<feature type="compositionally biased region" description="Basic and acidic residues" evidence="11">
    <location>
        <begin position="137"/>
        <end position="151"/>
    </location>
</feature>
<evidence type="ECO:0000256" key="11">
    <source>
        <dbReference type="SAM" id="MobiDB-lite"/>
    </source>
</evidence>
<feature type="region of interest" description="Disordered" evidence="11">
    <location>
        <begin position="137"/>
        <end position="179"/>
    </location>
</feature>
<dbReference type="Pfam" id="PF21316">
    <property type="entry name" value="TPPII_GBD"/>
    <property type="match status" value="1"/>
</dbReference>
<dbReference type="InterPro" id="IPR022232">
    <property type="entry name" value="TPPII_C_art"/>
</dbReference>
<dbReference type="OrthoDB" id="10256524at2759"/>
<protein>
    <recommendedName>
        <fullName evidence="4">Tripeptidyl-peptidase 2</fullName>
        <ecNumber evidence="3">3.4.14.10</ecNumber>
    </recommendedName>
    <alternativeName>
        <fullName evidence="9">Tripeptidyl aminopeptidase</fullName>
    </alternativeName>
</protein>
<feature type="domain" description="Peptidase S8/S53" evidence="12">
    <location>
        <begin position="34"/>
        <end position="566"/>
    </location>
</feature>
<sequence>MSVESMPEFPVSSLLPKKETGILSFLNKYPKYDGTGIVIAVFDSGVDPAAPGLQTCTNGTVKILDRLDASGAGDVDTSVVRAPNADGTLPGLTGRTLKIPSSWHNPSGQFHLGVKSAYSLYPSKLREKLMKERKEQFFEPQHKKLQEDAMRKVQKQRHNNSVSTLASASSADDNESSSCEGGASKGLLLGCCSQDTLPADSDSNTAMGCQSSGTPGPVPSQSVNYSSFLEKQMKEEAEAEVALLSTLIKKHQDIGPAYDCVVYHDGKCWRACIDTSEKGDLESGVHLGEYRHTHEWSFLNARDSFTVSINVHNDGNVLEVVGMCSSHGTHVSSIAAAHFPGQPERCGVAPGAQIVSITIGDSRVHGMETGTALSRAMSWVMDNPFYKVDIINMSYGEHSHSAVAGRLGEMACDVVNKYGILWVASASNHGPGLSTVGSPPDFYSDCIIGIGAYISPDMMRAEYSMMDKLPGTAYTWSSRGPTTDGGRGVSVCAPGGAITSMPSFTNKTSQLLNGTSMSSPHAAGCAALLLSGLRQAGRCYTPYSVRRAIQNTALRLDLEPFVQGHGLIQVEKAFEYLLENSAADQSKMAPEDKMRFVIECGNKSQKGIYLRNWLGNKSVDVSVTVEPIQFDEARGDDEVKRSLNLDLVLACDAPWVSCPDCLQMSYTPRSLVVRINPHGLERGRVHFTSIRAYVAGAVQRGPLFDIPVTVVVPIVELEHGYFFKSQPEVYRAGCVRRLFVRVPEGASWAQFAIKSSNSDQNQRMTLHAVQLFPQCCVLTYDHYKTFSCLYPEEQSVTSFAVNPGLTLELCVARWWAAPHDTTIEFSVSFHGIRPTSDNITLFSNSSVQRVDVISKLRSEEIWAQAVVKHHVQSLLPYESRIEVLGGLRDTIPVGRPIYQLVLSYALSVPKTTEVQPKCCLLNDYLYESAVESQLWMLFDSKKQYLGAGDAYSHKYSIKLDKGEYVVKQHVRHEKTELLEKLQEMPMTIITKLSQEVKLDAYATHYNALTGGKKMGCSVMQPGEIVPIFFNMPNLQDKVFKSLNLSAGHVLSGTVSFAKDDLARRVDLYPLRIVLCEPINWKKRGPTAAGDDARKESKVTSEYSDAVRDMKINWITKLEYSASETLYREVCQEHPNFLQTHVARLLNIDNHFNTPPFGASTVCTYAAYDDFCTCHQNEEAEVISTVEAASEPEQATTTTATSEVEAQCDQQEDPHPPIPEENQEVSEEDESSGIKRRRDIWLQWRDAVVEASSQVLKCVDLPELLSFLGTKLDARSDANKTKVQMERHKMAIIDALCKKGLALAFPYVPRLLYWYPSSGTSETSYPLPPDAVLTELDSIAITILKLIEPSDAKVMSFFVSYYQVRRLYATAARLLLKHLEDKHLKEGTLRLATLYHLLGYHHIVEEIFRSLPLRFPEKYLSF</sequence>
<feature type="region of interest" description="Disordered" evidence="11">
    <location>
        <begin position="201"/>
        <end position="221"/>
    </location>
</feature>
<evidence type="ECO:0000256" key="6">
    <source>
        <dbReference type="ARBA" id="ARBA00022670"/>
    </source>
</evidence>
<dbReference type="Gene3D" id="3.40.50.200">
    <property type="entry name" value="Peptidase S8/S53 domain"/>
    <property type="match status" value="1"/>
</dbReference>
<dbReference type="InterPro" id="IPR048383">
    <property type="entry name" value="TPPII_Ig-like-1"/>
</dbReference>
<feature type="domain" description="Tripeptidyl peptidase II second Ig-like" evidence="13">
    <location>
        <begin position="855"/>
        <end position="1041"/>
    </location>
</feature>
<evidence type="ECO:0000313" key="18">
    <source>
        <dbReference type="RefSeq" id="XP_018023007.1"/>
    </source>
</evidence>
<dbReference type="Gene3D" id="2.60.40.3170">
    <property type="match status" value="1"/>
</dbReference>
<dbReference type="EC" id="3.4.14.10" evidence="3"/>
<accession>A0A8B7PBB8</accession>
<evidence type="ECO:0000256" key="1">
    <source>
        <dbReference type="ARBA" id="ARBA00001910"/>
    </source>
</evidence>
<dbReference type="InterPro" id="IPR036852">
    <property type="entry name" value="Peptidase_S8/S53_dom_sf"/>
</dbReference>
<comment type="catalytic activity">
    <reaction evidence="1">
        <text>Release of an N-terminal tripeptide from a polypeptide.</text>
        <dbReference type="EC" id="3.4.14.10"/>
    </reaction>
</comment>
<dbReference type="Gene3D" id="2.20.25.690">
    <property type="match status" value="1"/>
</dbReference>
<dbReference type="Pfam" id="PF12583">
    <property type="entry name" value="TPPII_C"/>
    <property type="match status" value="1"/>
</dbReference>
<dbReference type="GO" id="GO:0005829">
    <property type="term" value="C:cytosol"/>
    <property type="evidence" value="ECO:0007669"/>
    <property type="project" value="TreeGrafter"/>
</dbReference>
<evidence type="ECO:0000259" key="14">
    <source>
        <dbReference type="Pfam" id="PF12583"/>
    </source>
</evidence>
<dbReference type="Pfam" id="PF12580">
    <property type="entry name" value="TPPII"/>
    <property type="match status" value="1"/>
</dbReference>
<evidence type="ECO:0000256" key="5">
    <source>
        <dbReference type="ARBA" id="ARBA00022438"/>
    </source>
</evidence>
<proteinExistence type="inferred from homology"/>
<dbReference type="InterPro" id="IPR046939">
    <property type="entry name" value="TPPII_C_sf"/>
</dbReference>
<dbReference type="GeneID" id="108679011"/>
<dbReference type="Pfam" id="PF21223">
    <property type="entry name" value="TPPII_Ig-like-1"/>
    <property type="match status" value="1"/>
</dbReference>
<feature type="domain" description="Tripeptidyl peptidase II C-terminal" evidence="14">
    <location>
        <begin position="1094"/>
        <end position="1149"/>
    </location>
</feature>
<evidence type="ECO:0000259" key="12">
    <source>
        <dbReference type="Pfam" id="PF00082"/>
    </source>
</evidence>
<evidence type="ECO:0000259" key="16">
    <source>
        <dbReference type="Pfam" id="PF21316"/>
    </source>
</evidence>
<dbReference type="PROSITE" id="PS00137">
    <property type="entry name" value="SUBTILASE_HIS"/>
    <property type="match status" value="1"/>
</dbReference>
<dbReference type="InterPro" id="IPR023828">
    <property type="entry name" value="Peptidase_S8_Ser-AS"/>
</dbReference>
<keyword evidence="6 10" id="KW-0645">Protease</keyword>
<dbReference type="FunFam" id="3.40.50.200:FF:000003">
    <property type="entry name" value="Tripeptidyl peptidase 2"/>
    <property type="match status" value="1"/>
</dbReference>
<dbReference type="PROSITE" id="PS51892">
    <property type="entry name" value="SUBTILASE"/>
    <property type="match status" value="1"/>
</dbReference>
<keyword evidence="8 10" id="KW-0720">Serine protease</keyword>
<feature type="compositionally biased region" description="Acidic residues" evidence="11">
    <location>
        <begin position="1220"/>
        <end position="1230"/>
    </location>
</feature>
<evidence type="ECO:0000256" key="10">
    <source>
        <dbReference type="PROSITE-ProRule" id="PRU01240"/>
    </source>
</evidence>
<keyword evidence="7 10" id="KW-0378">Hydrolase</keyword>
<keyword evidence="5" id="KW-0031">Aminopeptidase</keyword>
<dbReference type="GO" id="GO:0004252">
    <property type="term" value="F:serine-type endopeptidase activity"/>
    <property type="evidence" value="ECO:0007669"/>
    <property type="project" value="UniProtKB-UniRule"/>
</dbReference>
<dbReference type="InterPro" id="IPR015500">
    <property type="entry name" value="Peptidase_S8_subtilisin-rel"/>
</dbReference>
<dbReference type="InterPro" id="IPR046940">
    <property type="entry name" value="TPPII_Ig-like_sf"/>
</dbReference>
<feature type="active site" description="Charge relay system" evidence="10">
    <location>
        <position position="327"/>
    </location>
</feature>
<evidence type="ECO:0000256" key="2">
    <source>
        <dbReference type="ARBA" id="ARBA00011073"/>
    </source>
</evidence>
<evidence type="ECO:0000259" key="15">
    <source>
        <dbReference type="Pfam" id="PF21223"/>
    </source>
</evidence>
<dbReference type="Pfam" id="PF00082">
    <property type="entry name" value="Peptidase_S8"/>
    <property type="match status" value="1"/>
</dbReference>
<dbReference type="InterPro" id="IPR000209">
    <property type="entry name" value="Peptidase_S8/S53_dom"/>
</dbReference>
<dbReference type="Gene3D" id="1.25.40.710">
    <property type="match status" value="1"/>
</dbReference>
<comment type="similarity">
    <text evidence="2 10">Belongs to the peptidase S8 family.</text>
</comment>
<feature type="compositionally biased region" description="Low complexity" evidence="11">
    <location>
        <begin position="1186"/>
        <end position="1206"/>
    </location>
</feature>
<feature type="domain" description="Tripeptidyl-peptidase II first Ig-like" evidence="15">
    <location>
        <begin position="594"/>
        <end position="711"/>
    </location>
</feature>
<dbReference type="KEGG" id="hazt:108679011"/>
<feature type="active site" description="Charge relay system" evidence="10">
    <location>
        <position position="516"/>
    </location>
</feature>
<evidence type="ECO:0000256" key="4">
    <source>
        <dbReference type="ARBA" id="ARBA00020244"/>
    </source>
</evidence>
<dbReference type="PRINTS" id="PR00723">
    <property type="entry name" value="SUBTILISIN"/>
</dbReference>
<evidence type="ECO:0000256" key="8">
    <source>
        <dbReference type="ARBA" id="ARBA00022825"/>
    </source>
</evidence>
<dbReference type="GO" id="GO:0008240">
    <property type="term" value="F:tripeptidyl-peptidase activity"/>
    <property type="evidence" value="ECO:0007669"/>
    <property type="project" value="UniProtKB-EC"/>
</dbReference>
<dbReference type="PANTHER" id="PTHR43806">
    <property type="entry name" value="PEPTIDASE S8"/>
    <property type="match status" value="1"/>
</dbReference>
<gene>
    <name evidence="18" type="primary">LOC108679011</name>
</gene>
<feature type="active site" description="Charge relay system" evidence="10">
    <location>
        <position position="43"/>
    </location>
</feature>
<dbReference type="InterPro" id="IPR022229">
    <property type="entry name" value="TPPII_Ig-like-2"/>
</dbReference>
<organism evidence="17 18">
    <name type="scientific">Hyalella azteca</name>
    <name type="common">Amphipod</name>
    <dbReference type="NCBI Taxonomy" id="294128"/>
    <lineage>
        <taxon>Eukaryota</taxon>
        <taxon>Metazoa</taxon>
        <taxon>Ecdysozoa</taxon>
        <taxon>Arthropoda</taxon>
        <taxon>Crustacea</taxon>
        <taxon>Multicrustacea</taxon>
        <taxon>Malacostraca</taxon>
        <taxon>Eumalacostraca</taxon>
        <taxon>Peracarida</taxon>
        <taxon>Amphipoda</taxon>
        <taxon>Senticaudata</taxon>
        <taxon>Talitrida</taxon>
        <taxon>Talitroidea</taxon>
        <taxon>Hyalellidae</taxon>
        <taxon>Hyalella</taxon>
    </lineage>
</organism>
<name>A0A8B7PBB8_HYAAZ</name>
<dbReference type="SUPFAM" id="SSF52743">
    <property type="entry name" value="Subtilisin-like"/>
    <property type="match status" value="1"/>
</dbReference>
<dbReference type="RefSeq" id="XP_018023007.1">
    <property type="nucleotide sequence ID" value="XM_018167518.2"/>
</dbReference>
<dbReference type="GO" id="GO:0006508">
    <property type="term" value="P:proteolysis"/>
    <property type="evidence" value="ECO:0007669"/>
    <property type="project" value="UniProtKB-KW"/>
</dbReference>
<feature type="region of interest" description="Disordered" evidence="11">
    <location>
        <begin position="1186"/>
        <end position="1231"/>
    </location>
</feature>
<dbReference type="CTD" id="36444"/>
<feature type="domain" description="Tripeptidyl-peptidase II galactose-binding" evidence="16">
    <location>
        <begin position="733"/>
        <end position="816"/>
    </location>
</feature>
<dbReference type="InterPro" id="IPR048384">
    <property type="entry name" value="TPPII_GBD"/>
</dbReference>
<evidence type="ECO:0000313" key="17">
    <source>
        <dbReference type="Proteomes" id="UP000694843"/>
    </source>
</evidence>
<keyword evidence="17" id="KW-1185">Reference proteome</keyword>
<evidence type="ECO:0000259" key="13">
    <source>
        <dbReference type="Pfam" id="PF12580"/>
    </source>
</evidence>
<dbReference type="PROSITE" id="PS00138">
    <property type="entry name" value="SUBTILASE_SER"/>
    <property type="match status" value="1"/>
</dbReference>
<evidence type="ECO:0000256" key="3">
    <source>
        <dbReference type="ARBA" id="ARBA00012462"/>
    </source>
</evidence>
<dbReference type="InterPro" id="IPR022398">
    <property type="entry name" value="Peptidase_S8_His-AS"/>
</dbReference>
<dbReference type="InterPro" id="IPR050131">
    <property type="entry name" value="Peptidase_S8_subtilisin-like"/>
</dbReference>
<evidence type="ECO:0000256" key="9">
    <source>
        <dbReference type="ARBA" id="ARBA00032232"/>
    </source>
</evidence>
<dbReference type="GO" id="GO:0004177">
    <property type="term" value="F:aminopeptidase activity"/>
    <property type="evidence" value="ECO:0007669"/>
    <property type="project" value="UniProtKB-KW"/>
</dbReference>
<dbReference type="Proteomes" id="UP000694843">
    <property type="component" value="Unplaced"/>
</dbReference>
<evidence type="ECO:0000256" key="7">
    <source>
        <dbReference type="ARBA" id="ARBA00022801"/>
    </source>
</evidence>